<evidence type="ECO:0000256" key="9">
    <source>
        <dbReference type="SAM" id="Phobius"/>
    </source>
</evidence>
<dbReference type="Gramene" id="XM_028380046.1">
    <property type="protein sequence ID" value="XP_028235847.1"/>
    <property type="gene ID" value="LOC114415387"/>
</dbReference>
<evidence type="ECO:0000256" key="6">
    <source>
        <dbReference type="ARBA" id="ARBA00035120"/>
    </source>
</evidence>
<dbReference type="Gramene" id="XM_028380042.1">
    <property type="protein sequence ID" value="XP_028235843.1"/>
    <property type="gene ID" value="LOC114415387"/>
</dbReference>
<feature type="transmembrane region" description="Helical" evidence="9">
    <location>
        <begin position="179"/>
        <end position="197"/>
    </location>
</feature>
<keyword evidence="5 9" id="KW-0472">Membrane</keyword>
<evidence type="ECO:0000256" key="2">
    <source>
        <dbReference type="ARBA" id="ARBA00022475"/>
    </source>
</evidence>
<feature type="transmembrane region" description="Helical" evidence="9">
    <location>
        <begin position="105"/>
        <end position="125"/>
    </location>
</feature>
<evidence type="ECO:0000256" key="8">
    <source>
        <dbReference type="SAM" id="MobiDB-lite"/>
    </source>
</evidence>
<comment type="caution">
    <text evidence="10">The sequence shown here is derived from an EMBL/GenBank/DDBJ whole genome shotgun (WGS) entry which is preliminary data.</text>
</comment>
<dbReference type="EMBL" id="QZWG01000006">
    <property type="protein sequence ID" value="RZC06902.1"/>
    <property type="molecule type" value="Genomic_DNA"/>
</dbReference>
<dbReference type="GO" id="GO:0005886">
    <property type="term" value="C:plasma membrane"/>
    <property type="evidence" value="ECO:0007669"/>
    <property type="project" value="UniProtKB-SubCell"/>
</dbReference>
<dbReference type="AlphaFoldDB" id="A0A445K7X8"/>
<dbReference type="Gramene" id="XM_028380045.1">
    <property type="protein sequence ID" value="XP_028235846.1"/>
    <property type="gene ID" value="LOC114415387"/>
</dbReference>
<sequence>MEKINSGGSSIRRRSLSISSHISHHTDNDDDAECESVSEAGDIGDRVTIRSCSFRLSFDNRSENEAVVVSNSEEHRLHPNSVRPLPPALTSEDTKHDPNKRLPVLLDYASFMFPLAVFGILGVFTRYLLQKLFGPGVAHVTSDQSILYVDLPSNMIGSFLMGWFGVVFKGDIINVSEHLAVAITTGYLGSLTTFSGWNQKMLELSVSGHWLFASLGFLVGIFLVGYSIIFGIETAKSFRGFLNRLNISSGKEGSKIFINCKVDSYRCQLIVMAISVVALGILWGVSGALVKAEFKNGGNVAQLWFACMVGPIGVWIRWFLARLNGRGLGKAGLFKWIPFGTLIANVSAACIMAALSTVKNAVISTPSMPNCIIQSLSACLDFKFKSIFETKVNTRDCDTAVAGIQFGLMGCLSTVSTFAAEFNAMRESSRPMRAYAYAIITVFLSFSLGILIYCIPVWTKGLDIDT</sequence>
<dbReference type="InterPro" id="IPR003691">
    <property type="entry name" value="FluC"/>
</dbReference>
<name>A0A445K7X8_GLYSO</name>
<feature type="transmembrane region" description="Helical" evidence="9">
    <location>
        <begin position="400"/>
        <end position="422"/>
    </location>
</feature>
<keyword evidence="3 9" id="KW-0812">Transmembrane</keyword>
<evidence type="ECO:0000313" key="11">
    <source>
        <dbReference type="Proteomes" id="UP000289340"/>
    </source>
</evidence>
<feature type="transmembrane region" description="Helical" evidence="9">
    <location>
        <begin position="434"/>
        <end position="458"/>
    </location>
</feature>
<evidence type="ECO:0000256" key="5">
    <source>
        <dbReference type="ARBA" id="ARBA00023136"/>
    </source>
</evidence>
<dbReference type="EMBL" id="QZWG01000006">
    <property type="protein sequence ID" value="RZC06903.1"/>
    <property type="molecule type" value="Genomic_DNA"/>
</dbReference>
<comment type="catalytic activity">
    <reaction evidence="7">
        <text>fluoride(in) = fluoride(out)</text>
        <dbReference type="Rhea" id="RHEA:76159"/>
        <dbReference type="ChEBI" id="CHEBI:17051"/>
    </reaction>
    <physiologicalReaction direction="left-to-right" evidence="7">
        <dbReference type="Rhea" id="RHEA:76160"/>
    </physiologicalReaction>
</comment>
<comment type="similarity">
    <text evidence="6">Belongs to the fluoride channel Fluc/FEX (TC 1.A.43) family.</text>
</comment>
<reference evidence="10 11" key="1">
    <citation type="submission" date="2018-09" db="EMBL/GenBank/DDBJ databases">
        <title>A high-quality reference genome of wild soybean provides a powerful tool to mine soybean genomes.</title>
        <authorList>
            <person name="Xie M."/>
            <person name="Chung C.Y.L."/>
            <person name="Li M.-W."/>
            <person name="Wong F.-L."/>
            <person name="Chan T.-F."/>
            <person name="Lam H.-M."/>
        </authorList>
    </citation>
    <scope>NUCLEOTIDE SEQUENCE [LARGE SCALE GENOMIC DNA]</scope>
    <source>
        <strain evidence="11">cv. W05</strain>
        <tissue evidence="10">Hypocotyl of etiolated seedlings</tissue>
    </source>
</reference>
<protein>
    <submittedName>
        <fullName evidence="10">Uncharacterized protein</fullName>
    </submittedName>
</protein>
<evidence type="ECO:0000256" key="7">
    <source>
        <dbReference type="ARBA" id="ARBA00035585"/>
    </source>
</evidence>
<dbReference type="GO" id="GO:1903425">
    <property type="term" value="F:fluoride transmembrane transporter activity"/>
    <property type="evidence" value="ECO:0007669"/>
    <property type="project" value="TreeGrafter"/>
</dbReference>
<feature type="transmembrane region" description="Helical" evidence="9">
    <location>
        <begin position="302"/>
        <end position="321"/>
    </location>
</feature>
<feature type="transmembrane region" description="Helical" evidence="9">
    <location>
        <begin position="269"/>
        <end position="290"/>
    </location>
</feature>
<accession>A0A445K7X8</accession>
<gene>
    <name evidence="10" type="ORF">D0Y65_014368</name>
</gene>
<evidence type="ECO:0000256" key="3">
    <source>
        <dbReference type="ARBA" id="ARBA00022692"/>
    </source>
</evidence>
<evidence type="ECO:0000256" key="1">
    <source>
        <dbReference type="ARBA" id="ARBA00004651"/>
    </source>
</evidence>
<organism evidence="10 11">
    <name type="scientific">Glycine soja</name>
    <name type="common">Wild soybean</name>
    <dbReference type="NCBI Taxonomy" id="3848"/>
    <lineage>
        <taxon>Eukaryota</taxon>
        <taxon>Viridiplantae</taxon>
        <taxon>Streptophyta</taxon>
        <taxon>Embryophyta</taxon>
        <taxon>Tracheophyta</taxon>
        <taxon>Spermatophyta</taxon>
        <taxon>Magnoliopsida</taxon>
        <taxon>eudicotyledons</taxon>
        <taxon>Gunneridae</taxon>
        <taxon>Pentapetalae</taxon>
        <taxon>rosids</taxon>
        <taxon>fabids</taxon>
        <taxon>Fabales</taxon>
        <taxon>Fabaceae</taxon>
        <taxon>Papilionoideae</taxon>
        <taxon>50 kb inversion clade</taxon>
        <taxon>NPAAA clade</taxon>
        <taxon>indigoferoid/millettioid clade</taxon>
        <taxon>Phaseoleae</taxon>
        <taxon>Glycine</taxon>
        <taxon>Glycine subgen. Soja</taxon>
    </lineage>
</organism>
<proteinExistence type="inferred from homology"/>
<comment type="subcellular location">
    <subcellularLocation>
        <location evidence="1">Cell membrane</location>
        <topology evidence="1">Multi-pass membrane protein</topology>
    </subcellularLocation>
</comment>
<evidence type="ECO:0000313" key="10">
    <source>
        <dbReference type="EMBL" id="RZC06901.1"/>
    </source>
</evidence>
<dbReference type="EMBL" id="QZWG01000006">
    <property type="protein sequence ID" value="RZC06901.1"/>
    <property type="molecule type" value="Genomic_DNA"/>
</dbReference>
<feature type="transmembrane region" description="Helical" evidence="9">
    <location>
        <begin position="145"/>
        <end position="167"/>
    </location>
</feature>
<dbReference type="Proteomes" id="UP000289340">
    <property type="component" value="Chromosome 6"/>
</dbReference>
<dbReference type="Pfam" id="PF02537">
    <property type="entry name" value="CRCB"/>
    <property type="match status" value="2"/>
</dbReference>
<feature type="transmembrane region" description="Helical" evidence="9">
    <location>
        <begin position="209"/>
        <end position="232"/>
    </location>
</feature>
<keyword evidence="4 9" id="KW-1133">Transmembrane helix</keyword>
<dbReference type="PANTHER" id="PTHR28259:SF19">
    <property type="entry name" value="CAMPHOR RESISTANCE CRCB-LIKE PROTEIN"/>
    <property type="match status" value="1"/>
</dbReference>
<feature type="region of interest" description="Disordered" evidence="8">
    <location>
        <begin position="69"/>
        <end position="96"/>
    </location>
</feature>
<evidence type="ECO:0000256" key="4">
    <source>
        <dbReference type="ARBA" id="ARBA00022989"/>
    </source>
</evidence>
<keyword evidence="2" id="KW-1003">Cell membrane</keyword>
<keyword evidence="11" id="KW-1185">Reference proteome</keyword>
<dbReference type="Gramene" id="XM_028380043.1">
    <property type="protein sequence ID" value="XP_028235844.1"/>
    <property type="gene ID" value="LOC114415387"/>
</dbReference>
<dbReference type="PANTHER" id="PTHR28259">
    <property type="entry name" value="FLUORIDE EXPORT PROTEIN 1-RELATED"/>
    <property type="match status" value="1"/>
</dbReference>
<feature type="transmembrane region" description="Helical" evidence="9">
    <location>
        <begin position="333"/>
        <end position="355"/>
    </location>
</feature>